<comment type="caution">
    <text evidence="9">The sequence shown here is derived from an EMBL/GenBank/DDBJ whole genome shotgun (WGS) entry which is preliminary data.</text>
</comment>
<organism evidence="9">
    <name type="scientific">Heliothis virescens</name>
    <name type="common">Tobacco budworm moth</name>
    <dbReference type="NCBI Taxonomy" id="7102"/>
    <lineage>
        <taxon>Eukaryota</taxon>
        <taxon>Metazoa</taxon>
        <taxon>Ecdysozoa</taxon>
        <taxon>Arthropoda</taxon>
        <taxon>Hexapoda</taxon>
        <taxon>Insecta</taxon>
        <taxon>Pterygota</taxon>
        <taxon>Neoptera</taxon>
        <taxon>Endopterygota</taxon>
        <taxon>Lepidoptera</taxon>
        <taxon>Glossata</taxon>
        <taxon>Ditrysia</taxon>
        <taxon>Noctuoidea</taxon>
        <taxon>Noctuidae</taxon>
        <taxon>Heliothinae</taxon>
        <taxon>Heliothis</taxon>
    </lineage>
</organism>
<keyword evidence="4" id="KW-0328">Glycosyltransferase</keyword>
<dbReference type="GO" id="GO:0045747">
    <property type="term" value="P:positive regulation of Notch signaling pathway"/>
    <property type="evidence" value="ECO:0007669"/>
    <property type="project" value="TreeGrafter"/>
</dbReference>
<comment type="pathway">
    <text evidence="2">Protein modification; protein glycosylation.</text>
</comment>
<protein>
    <recommendedName>
        <fullName evidence="8">Glycosyl transferase CAP10 domain-containing protein</fullName>
    </recommendedName>
</protein>
<keyword evidence="5" id="KW-0808">Transferase</keyword>
<gene>
    <name evidence="9" type="ORF">B5V51_5802</name>
</gene>
<reference evidence="9" key="1">
    <citation type="submission" date="2017-09" db="EMBL/GenBank/DDBJ databases">
        <title>Contemporary evolution of a Lepidopteran species, Heliothis virescens, in response to modern agricultural practices.</title>
        <authorList>
            <person name="Fritz M.L."/>
            <person name="Deyonke A.M."/>
            <person name="Papanicolaou A."/>
            <person name="Micinski S."/>
            <person name="Westbrook J."/>
            <person name="Gould F."/>
        </authorList>
    </citation>
    <scope>NUCLEOTIDE SEQUENCE [LARGE SCALE GENOMIC DNA]</scope>
    <source>
        <strain evidence="9">HvINT-</strain>
        <tissue evidence="9">Whole body</tissue>
    </source>
</reference>
<evidence type="ECO:0000259" key="8">
    <source>
        <dbReference type="SMART" id="SM00672"/>
    </source>
</evidence>
<evidence type="ECO:0000256" key="1">
    <source>
        <dbReference type="ARBA" id="ARBA00004319"/>
    </source>
</evidence>
<keyword evidence="7" id="KW-0732">Signal</keyword>
<dbReference type="GO" id="GO:0005788">
    <property type="term" value="C:endoplasmic reticulum lumen"/>
    <property type="evidence" value="ECO:0007669"/>
    <property type="project" value="UniProtKB-SubCell"/>
</dbReference>
<dbReference type="InterPro" id="IPR006598">
    <property type="entry name" value="CAP10"/>
</dbReference>
<evidence type="ECO:0000313" key="9">
    <source>
        <dbReference type="EMBL" id="PCG67925.1"/>
    </source>
</evidence>
<feature type="chain" id="PRO_5013037134" description="Glycosyl transferase CAP10 domain-containing protein" evidence="7">
    <location>
        <begin position="18"/>
        <end position="400"/>
    </location>
</feature>
<evidence type="ECO:0000256" key="4">
    <source>
        <dbReference type="ARBA" id="ARBA00022676"/>
    </source>
</evidence>
<dbReference type="InterPro" id="IPR051091">
    <property type="entry name" value="O-Glucosyltr/Glycosyltrsf_90"/>
</dbReference>
<sequence length="400" mass="46656">MNSHLFTLFFIVVSVKSNTNQEFCSKDDESCSADYNKYSKEANEWTNKIKEQINLAVSQYVPCKTTNCSCHASVIDRDLAPFKDGITKQLFDKARAKATKYQIIDGKLYRENECHFPARCAGVEHYLTALAAKMPDLELALNTRDWPQINPGWGHPKAPVFSFSKTKHYYDIMYPAWSFWEGGPAISLYPTGIGRWDKHRISISKAAEKWPWEKKEKKAFFRGSRTSEERDALILLSRSEPNLVDAQYTKNQAWKSDMDTLYAPPASEVPFEDHCKYKYVFNYRGVAASFRFKHLFLCKSLVFHVGDQWLEFFYPSLKPWVHYVPISTEASQEDIKDLINFFKENDNLGYEIANRGFQHIWDHLTDKDVKCYWRKLLKKYAKLLKYDVVKDADLKLITVE</sequence>
<dbReference type="AlphaFoldDB" id="A0A2A4J764"/>
<dbReference type="PANTHER" id="PTHR12203">
    <property type="entry name" value="KDEL LYS-ASP-GLU-LEU CONTAINING - RELATED"/>
    <property type="match status" value="1"/>
</dbReference>
<dbReference type="GO" id="GO:0006493">
    <property type="term" value="P:protein O-linked glycosylation"/>
    <property type="evidence" value="ECO:0007669"/>
    <property type="project" value="TreeGrafter"/>
</dbReference>
<comment type="similarity">
    <text evidence="3">Belongs to the glycosyltransferase 90 family.</text>
</comment>
<dbReference type="GO" id="GO:0035252">
    <property type="term" value="F:UDP-xylosyltransferase activity"/>
    <property type="evidence" value="ECO:0007669"/>
    <property type="project" value="TreeGrafter"/>
</dbReference>
<comment type="subcellular location">
    <subcellularLocation>
        <location evidence="1">Endoplasmic reticulum lumen</location>
    </subcellularLocation>
</comment>
<dbReference type="Pfam" id="PF05686">
    <property type="entry name" value="Glyco_transf_90"/>
    <property type="match status" value="1"/>
</dbReference>
<comment type="function">
    <text evidence="6">Protein O-glucosyltransferase. Catalyzes the reaction that attaches glucose through an O-glycosidic linkage to a conserved serine residue found in the consensus sequence C-X-S-X-[PA]-C in epidermal growth factor-like repeats. Regulates Notch signaling by glucosylating Notch in the ER, glucosylation is required for the correct folding and cleavage of Notch.</text>
</comment>
<evidence type="ECO:0000256" key="5">
    <source>
        <dbReference type="ARBA" id="ARBA00022679"/>
    </source>
</evidence>
<evidence type="ECO:0000256" key="7">
    <source>
        <dbReference type="SAM" id="SignalP"/>
    </source>
</evidence>
<accession>A0A2A4J764</accession>
<dbReference type="STRING" id="7102.A0A2A4J764"/>
<evidence type="ECO:0000256" key="6">
    <source>
        <dbReference type="ARBA" id="ARBA00045690"/>
    </source>
</evidence>
<evidence type="ECO:0000256" key="3">
    <source>
        <dbReference type="ARBA" id="ARBA00010118"/>
    </source>
</evidence>
<dbReference type="GO" id="GO:0035251">
    <property type="term" value="F:UDP-glucosyltransferase activity"/>
    <property type="evidence" value="ECO:0007669"/>
    <property type="project" value="TreeGrafter"/>
</dbReference>
<evidence type="ECO:0000256" key="2">
    <source>
        <dbReference type="ARBA" id="ARBA00004922"/>
    </source>
</evidence>
<name>A0A2A4J764_HELVI</name>
<dbReference type="PANTHER" id="PTHR12203:SF35">
    <property type="entry name" value="PROTEIN O-GLUCOSYLTRANSFERASE 1"/>
    <property type="match status" value="1"/>
</dbReference>
<proteinExistence type="inferred from homology"/>
<dbReference type="EMBL" id="NWSH01002582">
    <property type="protein sequence ID" value="PCG67925.1"/>
    <property type="molecule type" value="Genomic_DNA"/>
</dbReference>
<feature type="domain" description="Glycosyl transferase CAP10" evidence="8">
    <location>
        <begin position="133"/>
        <end position="387"/>
    </location>
</feature>
<dbReference type="SMART" id="SM00672">
    <property type="entry name" value="CAP10"/>
    <property type="match status" value="1"/>
</dbReference>
<feature type="signal peptide" evidence="7">
    <location>
        <begin position="1"/>
        <end position="17"/>
    </location>
</feature>